<dbReference type="SUPFAM" id="SSF50037">
    <property type="entry name" value="C-terminal domain of transcriptional repressors"/>
    <property type="match status" value="1"/>
</dbReference>
<dbReference type="InterPro" id="IPR003142">
    <property type="entry name" value="BPL_C"/>
</dbReference>
<keyword evidence="4" id="KW-0092">Biotin</keyword>
<dbReference type="PANTHER" id="PTHR12835">
    <property type="entry name" value="BIOTIN PROTEIN LIGASE"/>
    <property type="match status" value="1"/>
</dbReference>
<dbReference type="Pfam" id="PF02237">
    <property type="entry name" value="BPL_C"/>
    <property type="match status" value="1"/>
</dbReference>
<dbReference type="EMBL" id="DF967972">
    <property type="protein sequence ID" value="GAP15467.1"/>
    <property type="molecule type" value="Genomic_DNA"/>
</dbReference>
<keyword evidence="8" id="KW-1185">Reference proteome</keyword>
<sequence>MKDDPDETRLREQLQGLPLSEVRFSAETGSTNDDAGRWLETGAPDAAVVVTDCQIAGRGRLDRRWITRPGAALAFSLIFHPTPAEMEHLALFSPLAGLAVSDGLKAGCGLKAEIKWPNDVLLQRRKVCGILAETSWQAGRLTGVVLGIGVNVAPSAVPPADRLLFPAISVEEAAGHPVERWILLSEILASLFAWRKKLASPEFFQSWESRLAFKGEDVLVQMPDGQLEGKVMGIDPQGGLVLRTPAGKQEVITVGDVHLRPAHLPPAEQS</sequence>
<dbReference type="CDD" id="cd16442">
    <property type="entry name" value="BPL"/>
    <property type="match status" value="1"/>
</dbReference>
<evidence type="ECO:0000256" key="4">
    <source>
        <dbReference type="ARBA" id="ARBA00023267"/>
    </source>
</evidence>
<dbReference type="InterPro" id="IPR045864">
    <property type="entry name" value="aa-tRNA-synth_II/BPL/LPL"/>
</dbReference>
<dbReference type="STRING" id="360412.LARV_03255"/>
<protein>
    <recommendedName>
        <fullName evidence="5">biotin--[biotin carboxyl-carrier protein] ligase</fullName>
        <ecNumber evidence="5">6.3.4.15</ecNumber>
    </recommendedName>
</protein>
<dbReference type="InterPro" id="IPR004408">
    <property type="entry name" value="Biotin_CoA_COase_ligase"/>
</dbReference>
<dbReference type="GO" id="GO:0005524">
    <property type="term" value="F:ATP binding"/>
    <property type="evidence" value="ECO:0007669"/>
    <property type="project" value="UniProtKB-KW"/>
</dbReference>
<name>A0A0S7BN89_9CHLR</name>
<dbReference type="PROSITE" id="PS51733">
    <property type="entry name" value="BPL_LPL_CATALYTIC"/>
    <property type="match status" value="1"/>
</dbReference>
<dbReference type="Proteomes" id="UP000055060">
    <property type="component" value="Unassembled WGS sequence"/>
</dbReference>
<evidence type="ECO:0000256" key="2">
    <source>
        <dbReference type="ARBA" id="ARBA00022741"/>
    </source>
</evidence>
<dbReference type="EC" id="6.3.4.15" evidence="5"/>
<dbReference type="InterPro" id="IPR004143">
    <property type="entry name" value="BPL_LPL_catalytic"/>
</dbReference>
<feature type="domain" description="BPL/LPL catalytic" evidence="6">
    <location>
        <begin position="2"/>
        <end position="199"/>
    </location>
</feature>
<evidence type="ECO:0000256" key="3">
    <source>
        <dbReference type="ARBA" id="ARBA00022840"/>
    </source>
</evidence>
<evidence type="ECO:0000256" key="1">
    <source>
        <dbReference type="ARBA" id="ARBA00022598"/>
    </source>
</evidence>
<dbReference type="InterPro" id="IPR008988">
    <property type="entry name" value="Transcriptional_repressor_C"/>
</dbReference>
<evidence type="ECO:0000313" key="8">
    <source>
        <dbReference type="Proteomes" id="UP000055060"/>
    </source>
</evidence>
<dbReference type="NCBIfam" id="TIGR00121">
    <property type="entry name" value="birA_ligase"/>
    <property type="match status" value="1"/>
</dbReference>
<dbReference type="AlphaFoldDB" id="A0A0S7BN89"/>
<keyword evidence="2" id="KW-0547">Nucleotide-binding</keyword>
<evidence type="ECO:0000259" key="6">
    <source>
        <dbReference type="PROSITE" id="PS51733"/>
    </source>
</evidence>
<dbReference type="RefSeq" id="WP_075074648.1">
    <property type="nucleotide sequence ID" value="NZ_DF967972.1"/>
</dbReference>
<keyword evidence="1 7" id="KW-0436">Ligase</keyword>
<dbReference type="GO" id="GO:0005737">
    <property type="term" value="C:cytoplasm"/>
    <property type="evidence" value="ECO:0007669"/>
    <property type="project" value="TreeGrafter"/>
</dbReference>
<evidence type="ECO:0000256" key="5">
    <source>
        <dbReference type="ARBA" id="ARBA00024227"/>
    </source>
</evidence>
<reference evidence="7" key="1">
    <citation type="submission" date="2015-07" db="EMBL/GenBank/DDBJ databases">
        <title>Draft Genome Sequences of Anaerolinea thermolimosa IMO-1, Bellilinea caldifistulae GOMI-1, Leptolinea tardivitalis YMTK-2, Levilinea saccharolytica KIBI-1,Longilinea arvoryzae KOME-1, Previously Described as Members of the Anaerolineaceae (Chloroflexi).</title>
        <authorList>
            <person name="Sekiguchi Y."/>
            <person name="Ohashi A."/>
            <person name="Matsuura N."/>
            <person name="Tourlousse M.D."/>
        </authorList>
    </citation>
    <scope>NUCLEOTIDE SEQUENCE [LARGE SCALE GENOMIC DNA]</scope>
    <source>
        <strain evidence="7">KOME-1</strain>
    </source>
</reference>
<dbReference type="Gene3D" id="2.30.30.100">
    <property type="match status" value="1"/>
</dbReference>
<dbReference type="Pfam" id="PF03099">
    <property type="entry name" value="BPL_LplA_LipB"/>
    <property type="match status" value="1"/>
</dbReference>
<accession>A0A0S7BN89</accession>
<dbReference type="OrthoDB" id="9807064at2"/>
<organism evidence="7">
    <name type="scientific">Longilinea arvoryzae</name>
    <dbReference type="NCBI Taxonomy" id="360412"/>
    <lineage>
        <taxon>Bacteria</taxon>
        <taxon>Bacillati</taxon>
        <taxon>Chloroflexota</taxon>
        <taxon>Anaerolineae</taxon>
        <taxon>Anaerolineales</taxon>
        <taxon>Anaerolineaceae</taxon>
        <taxon>Longilinea</taxon>
    </lineage>
</organism>
<gene>
    <name evidence="7" type="ORF">LARV_03255</name>
</gene>
<dbReference type="SUPFAM" id="SSF55681">
    <property type="entry name" value="Class II aaRS and biotin synthetases"/>
    <property type="match status" value="1"/>
</dbReference>
<proteinExistence type="predicted"/>
<keyword evidence="3" id="KW-0067">ATP-binding</keyword>
<evidence type="ECO:0000313" key="7">
    <source>
        <dbReference type="EMBL" id="GAP15467.1"/>
    </source>
</evidence>
<dbReference type="GO" id="GO:0004077">
    <property type="term" value="F:biotin--[biotin carboxyl-carrier protein] ligase activity"/>
    <property type="evidence" value="ECO:0007669"/>
    <property type="project" value="UniProtKB-EC"/>
</dbReference>
<dbReference type="Gene3D" id="3.30.930.10">
    <property type="entry name" value="Bira Bifunctional Protein, Domain 2"/>
    <property type="match status" value="1"/>
</dbReference>
<dbReference type="PANTHER" id="PTHR12835:SF5">
    <property type="entry name" value="BIOTIN--PROTEIN LIGASE"/>
    <property type="match status" value="1"/>
</dbReference>